<keyword evidence="6" id="KW-0249">Electron transport</keyword>
<dbReference type="InterPro" id="IPR052721">
    <property type="entry name" value="ET_Amicyanin"/>
</dbReference>
<dbReference type="InterPro" id="IPR028974">
    <property type="entry name" value="TSP_type-3_rpt"/>
</dbReference>
<comment type="cofactor">
    <cofactor evidence="1">
        <name>Cu cation</name>
        <dbReference type="ChEBI" id="CHEBI:23378"/>
    </cofactor>
</comment>
<organism evidence="10">
    <name type="scientific">marine metagenome</name>
    <dbReference type="NCBI Taxonomy" id="408172"/>
    <lineage>
        <taxon>unclassified sequences</taxon>
        <taxon>metagenomes</taxon>
        <taxon>ecological metagenomes</taxon>
    </lineage>
</organism>
<dbReference type="GO" id="GO:0009055">
    <property type="term" value="F:electron transfer activity"/>
    <property type="evidence" value="ECO:0007669"/>
    <property type="project" value="InterPro"/>
</dbReference>
<evidence type="ECO:0000256" key="4">
    <source>
        <dbReference type="ARBA" id="ARBA00022723"/>
    </source>
</evidence>
<evidence type="ECO:0000256" key="6">
    <source>
        <dbReference type="ARBA" id="ARBA00022982"/>
    </source>
</evidence>
<keyword evidence="5" id="KW-0574">Periplasm</keyword>
<dbReference type="PRINTS" id="PR00155">
    <property type="entry name" value="AMICYANIN"/>
</dbReference>
<dbReference type="GO" id="GO:0005507">
    <property type="term" value="F:copper ion binding"/>
    <property type="evidence" value="ECO:0007669"/>
    <property type="project" value="InterPro"/>
</dbReference>
<dbReference type="InterPro" id="IPR000923">
    <property type="entry name" value="BlueCu_1"/>
</dbReference>
<dbReference type="SUPFAM" id="SSF103647">
    <property type="entry name" value="TSP type-3 repeat"/>
    <property type="match status" value="1"/>
</dbReference>
<gene>
    <name evidence="10" type="ORF">METZ01_LOCUS133159</name>
</gene>
<dbReference type="Gene3D" id="4.10.1080.10">
    <property type="entry name" value="TSP type-3 repeat"/>
    <property type="match status" value="1"/>
</dbReference>
<evidence type="ECO:0000259" key="9">
    <source>
        <dbReference type="Pfam" id="PF00127"/>
    </source>
</evidence>
<feature type="compositionally biased region" description="Acidic residues" evidence="8">
    <location>
        <begin position="245"/>
        <end position="284"/>
    </location>
</feature>
<dbReference type="InterPro" id="IPR008972">
    <property type="entry name" value="Cupredoxin"/>
</dbReference>
<evidence type="ECO:0000256" key="1">
    <source>
        <dbReference type="ARBA" id="ARBA00001935"/>
    </source>
</evidence>
<dbReference type="Pfam" id="PF00127">
    <property type="entry name" value="Copper-bind"/>
    <property type="match status" value="1"/>
</dbReference>
<dbReference type="SUPFAM" id="SSF49503">
    <property type="entry name" value="Cupredoxins"/>
    <property type="match status" value="1"/>
</dbReference>
<dbReference type="InterPro" id="IPR035668">
    <property type="entry name" value="Amicyanin"/>
</dbReference>
<feature type="region of interest" description="Disordered" evidence="8">
    <location>
        <begin position="244"/>
        <end position="321"/>
    </location>
</feature>
<evidence type="ECO:0000256" key="2">
    <source>
        <dbReference type="ARBA" id="ARBA00004418"/>
    </source>
</evidence>
<sequence>MLEMRFGNKMQPFALAIALVLSVILMVIPSVSAEEHDISITDDMKFNPEDLTINVGDTVTWTNNDGMGHTATSTDGPASFDSGNIAAGATWSFTFTEAGTYDYKCNYHSSMTAAITVVEPDSGNENITVNHVALVDTPPHKEWEWNYSYQVEVSDLQLDVNYIAVILIKQIGDDEWGGLDWWWDDIEGDGDQYNYTVSLQRGCYFINASLYESDDLNSDVENATVLAGAYLDFVVGTGSCVDGVYSEDDNTEEEEENEESGNNETEDSPDSDNDGISDDDDACPEENSSGHDADADGCIDDSDNDGIKNDVDECPFDPNDECQLTQEEENFPEDVPGCVHEDAENYNLDATEDDGSCT</sequence>
<protein>
    <recommendedName>
        <fullName evidence="9">Blue (type 1) copper domain-containing protein</fullName>
    </recommendedName>
</protein>
<name>A0A381YTH2_9ZZZZ</name>
<feature type="non-terminal residue" evidence="10">
    <location>
        <position position="358"/>
    </location>
</feature>
<dbReference type="AlphaFoldDB" id="A0A381YTH2"/>
<dbReference type="CDD" id="cd13921">
    <property type="entry name" value="Amicyanin"/>
    <property type="match status" value="1"/>
</dbReference>
<evidence type="ECO:0000256" key="8">
    <source>
        <dbReference type="SAM" id="MobiDB-lite"/>
    </source>
</evidence>
<evidence type="ECO:0000256" key="5">
    <source>
        <dbReference type="ARBA" id="ARBA00022764"/>
    </source>
</evidence>
<reference evidence="10" key="1">
    <citation type="submission" date="2018-05" db="EMBL/GenBank/DDBJ databases">
        <authorList>
            <person name="Lanie J.A."/>
            <person name="Ng W.-L."/>
            <person name="Kazmierczak K.M."/>
            <person name="Andrzejewski T.M."/>
            <person name="Davidsen T.M."/>
            <person name="Wayne K.J."/>
            <person name="Tettelin H."/>
            <person name="Glass J.I."/>
            <person name="Rusch D."/>
            <person name="Podicherti R."/>
            <person name="Tsui H.-C.T."/>
            <person name="Winkler M.E."/>
        </authorList>
    </citation>
    <scope>NUCLEOTIDE SEQUENCE</scope>
</reference>
<evidence type="ECO:0000256" key="3">
    <source>
        <dbReference type="ARBA" id="ARBA00022448"/>
    </source>
</evidence>
<dbReference type="EMBL" id="UINC01019017">
    <property type="protein sequence ID" value="SVA80305.1"/>
    <property type="molecule type" value="Genomic_DNA"/>
</dbReference>
<keyword evidence="7" id="KW-0186">Copper</keyword>
<feature type="compositionally biased region" description="Acidic residues" evidence="8">
    <location>
        <begin position="295"/>
        <end position="304"/>
    </location>
</feature>
<keyword evidence="3" id="KW-0813">Transport</keyword>
<feature type="compositionally biased region" description="Acidic residues" evidence="8">
    <location>
        <begin position="312"/>
        <end position="321"/>
    </location>
</feature>
<dbReference type="GO" id="GO:0042597">
    <property type="term" value="C:periplasmic space"/>
    <property type="evidence" value="ECO:0007669"/>
    <property type="project" value="UniProtKB-SubCell"/>
</dbReference>
<dbReference type="GO" id="GO:0005509">
    <property type="term" value="F:calcium ion binding"/>
    <property type="evidence" value="ECO:0007669"/>
    <property type="project" value="InterPro"/>
</dbReference>
<dbReference type="PANTHER" id="PTHR36507">
    <property type="entry name" value="BLL1555 PROTEIN"/>
    <property type="match status" value="1"/>
</dbReference>
<proteinExistence type="predicted"/>
<comment type="subcellular location">
    <subcellularLocation>
        <location evidence="2">Periplasm</location>
    </subcellularLocation>
</comment>
<dbReference type="Gene3D" id="2.60.40.420">
    <property type="entry name" value="Cupredoxins - blue copper proteins"/>
    <property type="match status" value="1"/>
</dbReference>
<feature type="domain" description="Blue (type 1) copper" evidence="9">
    <location>
        <begin position="40"/>
        <end position="117"/>
    </location>
</feature>
<accession>A0A381YTH2</accession>
<keyword evidence="4" id="KW-0479">Metal-binding</keyword>
<dbReference type="PANTHER" id="PTHR36507:SF1">
    <property type="entry name" value="BLL1555 PROTEIN"/>
    <property type="match status" value="1"/>
</dbReference>
<evidence type="ECO:0000256" key="7">
    <source>
        <dbReference type="ARBA" id="ARBA00023008"/>
    </source>
</evidence>
<dbReference type="InterPro" id="IPR002386">
    <property type="entry name" value="Amicyanin/Pseudoazurin"/>
</dbReference>
<evidence type="ECO:0000313" key="10">
    <source>
        <dbReference type="EMBL" id="SVA80305.1"/>
    </source>
</evidence>